<dbReference type="RefSeq" id="WP_184333877.1">
    <property type="nucleotide sequence ID" value="NZ_JACHHZ010000004.1"/>
</dbReference>
<dbReference type="Gene3D" id="1.20.120.450">
    <property type="entry name" value="dinb family like domain"/>
    <property type="match status" value="1"/>
</dbReference>
<dbReference type="EMBL" id="JACHHZ010000004">
    <property type="protein sequence ID" value="MBB6094456.1"/>
    <property type="molecule type" value="Genomic_DNA"/>
</dbReference>
<dbReference type="PANTHER" id="PTHR36922:SF1">
    <property type="entry name" value="DUF1993 DOMAIN-CONTAINING PROTEIN"/>
    <property type="match status" value="1"/>
</dbReference>
<evidence type="ECO:0000313" key="2">
    <source>
        <dbReference type="Proteomes" id="UP000588068"/>
    </source>
</evidence>
<dbReference type="AlphaFoldDB" id="A0A841HNK7"/>
<evidence type="ECO:0000313" key="1">
    <source>
        <dbReference type="EMBL" id="MBB6094456.1"/>
    </source>
</evidence>
<keyword evidence="2" id="KW-1185">Reference proteome</keyword>
<dbReference type="SUPFAM" id="SSF109854">
    <property type="entry name" value="DinB/YfiT-like putative metalloenzymes"/>
    <property type="match status" value="1"/>
</dbReference>
<protein>
    <recommendedName>
        <fullName evidence="3">DUF1993 domain-containing protein</fullName>
    </recommendedName>
</protein>
<dbReference type="Proteomes" id="UP000588068">
    <property type="component" value="Unassembled WGS sequence"/>
</dbReference>
<gene>
    <name evidence="1" type="ORF">HNQ60_003343</name>
</gene>
<organism evidence="1 2">
    <name type="scientific">Povalibacter uvarum</name>
    <dbReference type="NCBI Taxonomy" id="732238"/>
    <lineage>
        <taxon>Bacteria</taxon>
        <taxon>Pseudomonadati</taxon>
        <taxon>Pseudomonadota</taxon>
        <taxon>Gammaproteobacteria</taxon>
        <taxon>Steroidobacterales</taxon>
        <taxon>Steroidobacteraceae</taxon>
        <taxon>Povalibacter</taxon>
    </lineage>
</organism>
<dbReference type="InterPro" id="IPR034660">
    <property type="entry name" value="DinB/YfiT-like"/>
</dbReference>
<dbReference type="InterPro" id="IPR018531">
    <property type="entry name" value="DUF1993"/>
</dbReference>
<evidence type="ECO:0008006" key="3">
    <source>
        <dbReference type="Google" id="ProtNLM"/>
    </source>
</evidence>
<proteinExistence type="predicted"/>
<reference evidence="1 2" key="1">
    <citation type="submission" date="2020-08" db="EMBL/GenBank/DDBJ databases">
        <title>Genomic Encyclopedia of Type Strains, Phase IV (KMG-IV): sequencing the most valuable type-strain genomes for metagenomic binning, comparative biology and taxonomic classification.</title>
        <authorList>
            <person name="Goeker M."/>
        </authorList>
    </citation>
    <scope>NUCLEOTIDE SEQUENCE [LARGE SCALE GENOMIC DNA]</scope>
    <source>
        <strain evidence="1 2">DSM 26723</strain>
    </source>
</reference>
<dbReference type="Pfam" id="PF09351">
    <property type="entry name" value="DUF1993"/>
    <property type="match status" value="1"/>
</dbReference>
<sequence>MNMSMYQASVPMFIHTLKNLRAILEKGLAYAEARKFDPNILAGSRLFPDMLPFSRQIQIASDAAKGAAARLAGIDPPKFEDTETTLPELIARIDKTLDFLKSVQPAQIDGSEEREITIKTPRQEFKFTGAVFLRHWAIPNFFFHVTTAYNLLRHAGVEIGKADYLGRV</sequence>
<accession>A0A841HNK7</accession>
<dbReference type="PANTHER" id="PTHR36922">
    <property type="entry name" value="BLL2446 PROTEIN"/>
    <property type="match status" value="1"/>
</dbReference>
<comment type="caution">
    <text evidence="1">The sequence shown here is derived from an EMBL/GenBank/DDBJ whole genome shotgun (WGS) entry which is preliminary data.</text>
</comment>
<name>A0A841HNK7_9GAMM</name>